<dbReference type="EMBL" id="JACBJI010000005">
    <property type="protein sequence ID" value="NYA71816.1"/>
    <property type="molecule type" value="Genomic_DNA"/>
</dbReference>
<dbReference type="InterPro" id="IPR043760">
    <property type="entry name" value="PycTM_dom"/>
</dbReference>
<comment type="subcellular location">
    <subcellularLocation>
        <location evidence="1">Cell membrane</location>
    </subcellularLocation>
</comment>
<evidence type="ECO:0000259" key="10">
    <source>
        <dbReference type="SMART" id="SM00471"/>
    </source>
</evidence>
<evidence type="ECO:0000256" key="8">
    <source>
        <dbReference type="SAM" id="Coils"/>
    </source>
</evidence>
<comment type="caution">
    <text evidence="11">The sequence shown here is derived from an EMBL/GenBank/DDBJ whole genome shotgun (WGS) entry which is preliminary data.</text>
</comment>
<evidence type="ECO:0000256" key="6">
    <source>
        <dbReference type="ARBA" id="ARBA00023118"/>
    </source>
</evidence>
<keyword evidence="6" id="KW-0051">Antiviral defense</keyword>
<evidence type="ECO:0000256" key="4">
    <source>
        <dbReference type="ARBA" id="ARBA00022741"/>
    </source>
</evidence>
<keyword evidence="3 9" id="KW-0812">Transmembrane</keyword>
<evidence type="ECO:0000256" key="1">
    <source>
        <dbReference type="ARBA" id="ARBA00004236"/>
    </source>
</evidence>
<reference evidence="11 12" key="1">
    <citation type="submission" date="2020-07" db="EMBL/GenBank/DDBJ databases">
        <authorList>
            <person name="Sun Q."/>
        </authorList>
    </citation>
    <scope>NUCLEOTIDE SEQUENCE [LARGE SCALE GENOMIC DNA]</scope>
    <source>
        <strain evidence="11 12">MAH-1</strain>
    </source>
</reference>
<proteinExistence type="predicted"/>
<dbReference type="Pfam" id="PF01966">
    <property type="entry name" value="HD"/>
    <property type="match status" value="1"/>
</dbReference>
<dbReference type="GO" id="GO:0005886">
    <property type="term" value="C:plasma membrane"/>
    <property type="evidence" value="ECO:0007669"/>
    <property type="project" value="UniProtKB-SubCell"/>
</dbReference>
<dbReference type="InterPro" id="IPR003607">
    <property type="entry name" value="HD/PDEase_dom"/>
</dbReference>
<protein>
    <submittedName>
        <fullName evidence="11">HD domain-containing protein</fullName>
    </submittedName>
</protein>
<dbReference type="CDD" id="cd00077">
    <property type="entry name" value="HDc"/>
    <property type="match status" value="1"/>
</dbReference>
<dbReference type="Pfam" id="PF18967">
    <property type="entry name" value="PycTM"/>
    <property type="match status" value="1"/>
</dbReference>
<dbReference type="InterPro" id="IPR006674">
    <property type="entry name" value="HD_domain"/>
</dbReference>
<evidence type="ECO:0000256" key="9">
    <source>
        <dbReference type="SAM" id="Phobius"/>
    </source>
</evidence>
<dbReference type="PANTHER" id="PTHR21174:SF0">
    <property type="entry name" value="HD PHOSPHOHYDROLASE FAMILY PROTEIN-RELATED"/>
    <property type="match status" value="1"/>
</dbReference>
<dbReference type="SUPFAM" id="SSF109604">
    <property type="entry name" value="HD-domain/PDEase-like"/>
    <property type="match status" value="1"/>
</dbReference>
<organism evidence="11 12">
    <name type="scientific">Flavobacterium agri</name>
    <dbReference type="NCBI Taxonomy" id="2743471"/>
    <lineage>
        <taxon>Bacteria</taxon>
        <taxon>Pseudomonadati</taxon>
        <taxon>Bacteroidota</taxon>
        <taxon>Flavobacteriia</taxon>
        <taxon>Flavobacteriales</taxon>
        <taxon>Flavobacteriaceae</taxon>
        <taxon>Flavobacterium</taxon>
    </lineage>
</organism>
<feature type="transmembrane region" description="Helical" evidence="9">
    <location>
        <begin position="239"/>
        <end position="258"/>
    </location>
</feature>
<evidence type="ECO:0000256" key="3">
    <source>
        <dbReference type="ARBA" id="ARBA00022692"/>
    </source>
</evidence>
<accession>A0A7Y8Y3G1</accession>
<evidence type="ECO:0000256" key="5">
    <source>
        <dbReference type="ARBA" id="ARBA00022989"/>
    </source>
</evidence>
<dbReference type="GO" id="GO:0051607">
    <property type="term" value="P:defense response to virus"/>
    <property type="evidence" value="ECO:0007669"/>
    <property type="project" value="UniProtKB-KW"/>
</dbReference>
<feature type="transmembrane region" description="Helical" evidence="9">
    <location>
        <begin position="270"/>
        <end position="290"/>
    </location>
</feature>
<dbReference type="AlphaFoldDB" id="A0A7Y8Y3G1"/>
<evidence type="ECO:0000313" key="11">
    <source>
        <dbReference type="EMBL" id="NYA71816.1"/>
    </source>
</evidence>
<dbReference type="Gene3D" id="1.10.3210.10">
    <property type="entry name" value="Hypothetical protein af1432"/>
    <property type="match status" value="1"/>
</dbReference>
<name>A0A7Y8Y3G1_9FLAO</name>
<dbReference type="GO" id="GO:0000166">
    <property type="term" value="F:nucleotide binding"/>
    <property type="evidence" value="ECO:0007669"/>
    <property type="project" value="UniProtKB-KW"/>
</dbReference>
<dbReference type="SMART" id="SM00471">
    <property type="entry name" value="HDc"/>
    <property type="match status" value="1"/>
</dbReference>
<keyword evidence="7 9" id="KW-0472">Membrane</keyword>
<keyword evidence="12" id="KW-1185">Reference proteome</keyword>
<sequence length="387" mass="44307">MTLSQTAENYVNDLLKDKLSALYTYHNFEHTKRVVSSVAKLSESETLSEIEKSALVLAAWFHDTGYINGPDRHEHNSALIFNEFATTTDIPSDLAELTESLIRVTEMCMEPKSTAEKVIRDADCSHFGSEKYEKIAALLREEWASQGRIYSDAEWAKGNLDMLTKWHQFYTDFAKANWQPQKEKNIASIKEKLKDMEELEDKSDKKKKKKDKPDKGVETLFRVTLNNHTQLSQIADSKANILLSVNAIIISIALSTIIPKLDSPSNAHLVIPTFIMLLFSVISIIFAILATRPKVNSTIYDPEDVKKRKMNLLFFGNFTKMPLDHYQAAMKEMMEDRDFLYESLIKDLYLLGTVLERKYKLLRVTYNIFMFGIVTSVIAFVIAFKSV</sequence>
<dbReference type="RefSeq" id="WP_176006625.1">
    <property type="nucleotide sequence ID" value="NZ_JABWMI010000014.1"/>
</dbReference>
<evidence type="ECO:0000256" key="2">
    <source>
        <dbReference type="ARBA" id="ARBA00022475"/>
    </source>
</evidence>
<dbReference type="Proteomes" id="UP000535020">
    <property type="component" value="Unassembled WGS sequence"/>
</dbReference>
<gene>
    <name evidence="11" type="ORF">HZF10_12860</name>
</gene>
<feature type="transmembrane region" description="Helical" evidence="9">
    <location>
        <begin position="364"/>
        <end position="384"/>
    </location>
</feature>
<evidence type="ECO:0000256" key="7">
    <source>
        <dbReference type="ARBA" id="ARBA00023136"/>
    </source>
</evidence>
<dbReference type="InterPro" id="IPR009218">
    <property type="entry name" value="HD_phosphohydro"/>
</dbReference>
<feature type="domain" description="HD/PDEase" evidence="10">
    <location>
        <begin position="23"/>
        <end position="250"/>
    </location>
</feature>
<keyword evidence="5 9" id="KW-1133">Transmembrane helix</keyword>
<feature type="coiled-coil region" evidence="8">
    <location>
        <begin position="179"/>
        <end position="209"/>
    </location>
</feature>
<keyword evidence="8" id="KW-0175">Coiled coil</keyword>
<keyword evidence="4" id="KW-0547">Nucleotide-binding</keyword>
<dbReference type="PANTHER" id="PTHR21174">
    <property type="match status" value="1"/>
</dbReference>
<evidence type="ECO:0000313" key="12">
    <source>
        <dbReference type="Proteomes" id="UP000535020"/>
    </source>
</evidence>
<keyword evidence="2" id="KW-1003">Cell membrane</keyword>